<dbReference type="GO" id="GO:0031267">
    <property type="term" value="F:small GTPase binding"/>
    <property type="evidence" value="ECO:0007669"/>
    <property type="project" value="InterPro"/>
</dbReference>
<dbReference type="GO" id="GO:0005635">
    <property type="term" value="C:nuclear envelope"/>
    <property type="evidence" value="ECO:0007669"/>
    <property type="project" value="TreeGrafter"/>
</dbReference>
<comment type="subcellular location">
    <subcellularLocation>
        <location evidence="2">Cytoplasm</location>
    </subcellularLocation>
    <subcellularLocation>
        <location evidence="1">Nucleus</location>
    </subcellularLocation>
</comment>
<dbReference type="GO" id="GO:0005829">
    <property type="term" value="C:cytosol"/>
    <property type="evidence" value="ECO:0007669"/>
    <property type="project" value="TreeGrafter"/>
</dbReference>
<feature type="region of interest" description="Disordered" evidence="8">
    <location>
        <begin position="1345"/>
        <end position="1365"/>
    </location>
</feature>
<evidence type="ECO:0000256" key="5">
    <source>
        <dbReference type="ARBA" id="ARBA00022490"/>
    </source>
</evidence>
<dbReference type="PROSITE" id="PS50166">
    <property type="entry name" value="IMPORTIN_B_NT"/>
    <property type="match status" value="1"/>
</dbReference>
<dbReference type="InterPro" id="IPR011989">
    <property type="entry name" value="ARM-like"/>
</dbReference>
<dbReference type="Proteomes" id="UP000663852">
    <property type="component" value="Unassembled WGS sequence"/>
</dbReference>
<keyword evidence="5" id="KW-0963">Cytoplasm</keyword>
<evidence type="ECO:0000256" key="2">
    <source>
        <dbReference type="ARBA" id="ARBA00004496"/>
    </source>
</evidence>
<evidence type="ECO:0000256" key="3">
    <source>
        <dbReference type="ARBA" id="ARBA00007991"/>
    </source>
</evidence>
<evidence type="ECO:0000256" key="8">
    <source>
        <dbReference type="SAM" id="MobiDB-lite"/>
    </source>
</evidence>
<evidence type="ECO:0000313" key="12">
    <source>
        <dbReference type="Proteomes" id="UP000663828"/>
    </source>
</evidence>
<feature type="compositionally biased region" description="Basic and acidic residues" evidence="8">
    <location>
        <begin position="945"/>
        <end position="960"/>
    </location>
</feature>
<dbReference type="Gene3D" id="3.90.176.10">
    <property type="entry name" value="Toxin ADP-ribosyltransferase, Chain A, domain 1"/>
    <property type="match status" value="1"/>
</dbReference>
<evidence type="ECO:0000313" key="13">
    <source>
        <dbReference type="Proteomes" id="UP000663852"/>
    </source>
</evidence>
<proteinExistence type="inferred from homology"/>
<keyword evidence="4" id="KW-0813">Transport</keyword>
<dbReference type="InterPro" id="IPR016024">
    <property type="entry name" value="ARM-type_fold"/>
</dbReference>
<evidence type="ECO:0000256" key="6">
    <source>
        <dbReference type="ARBA" id="ARBA00022927"/>
    </source>
</evidence>
<dbReference type="Pfam" id="PF03810">
    <property type="entry name" value="IBN_N"/>
    <property type="match status" value="1"/>
</dbReference>
<name>A0A814HJE5_ADIRI</name>
<dbReference type="EMBL" id="CAJNOJ010000064">
    <property type="protein sequence ID" value="CAF1010863.1"/>
    <property type="molecule type" value="Genomic_DNA"/>
</dbReference>
<dbReference type="InterPro" id="IPR058669">
    <property type="entry name" value="TPR_IPO7/11-like"/>
</dbReference>
<protein>
    <recommendedName>
        <fullName evidence="9">Importin N-terminal domain-containing protein</fullName>
    </recommendedName>
</protein>
<evidence type="ECO:0000259" key="9">
    <source>
        <dbReference type="PROSITE" id="PS50166"/>
    </source>
</evidence>
<evidence type="ECO:0000256" key="1">
    <source>
        <dbReference type="ARBA" id="ARBA00004123"/>
    </source>
</evidence>
<keyword evidence="7" id="KW-0539">Nucleus</keyword>
<evidence type="ECO:0000256" key="7">
    <source>
        <dbReference type="ARBA" id="ARBA00023242"/>
    </source>
</evidence>
<keyword evidence="12" id="KW-1185">Reference proteome</keyword>
<organism evidence="11 13">
    <name type="scientific">Adineta ricciae</name>
    <name type="common">Rotifer</name>
    <dbReference type="NCBI Taxonomy" id="249248"/>
    <lineage>
        <taxon>Eukaryota</taxon>
        <taxon>Metazoa</taxon>
        <taxon>Spiralia</taxon>
        <taxon>Gnathifera</taxon>
        <taxon>Rotifera</taxon>
        <taxon>Eurotatoria</taxon>
        <taxon>Bdelloidea</taxon>
        <taxon>Adinetida</taxon>
        <taxon>Adinetidae</taxon>
        <taxon>Adineta</taxon>
    </lineage>
</organism>
<evidence type="ECO:0000313" key="10">
    <source>
        <dbReference type="EMBL" id="CAF0962060.1"/>
    </source>
</evidence>
<dbReference type="Proteomes" id="UP000663828">
    <property type="component" value="Unassembled WGS sequence"/>
</dbReference>
<dbReference type="EMBL" id="CAJNOR010000613">
    <property type="protein sequence ID" value="CAF0962060.1"/>
    <property type="molecule type" value="Genomic_DNA"/>
</dbReference>
<accession>A0A814HJE5</accession>
<comment type="caution">
    <text evidence="11">The sequence shown here is derived from an EMBL/GenBank/DDBJ whole genome shotgun (WGS) entry which is preliminary data.</text>
</comment>
<dbReference type="SUPFAM" id="SSF56399">
    <property type="entry name" value="ADP-ribosylation"/>
    <property type="match status" value="1"/>
</dbReference>
<sequence>MDLASVVEALQATLSPQLRKQAEDKLTQICKTTGFVPCLIQIILNEQCDMGARQAGAIYLKNHVNTYWSDYNEPTADPDIMTLANAVNVNVSPAAGDNTPKLFVISEPDKDYLRNVLIDAIIRTKDPLRCQLITAAGTMIKSDFPSKWPRFINQIHTCLSTDNIGTWESALLVFYTLVQHYEYKKVEDRNPIDEVMNVLLPLLHQRFMQLFAHNDSDQSALIQKQTLKIFHAYTQLHLNFRVLPTQTMTTWLDTCCAMIERRLPERLDALDEEDRAEHPWWKCKKWAFHILIRTFERHGSPANLPKGQSPDKIEFANFYLKGYSGKVIGLVFGVLEAYRQKIFVSPRVLQLSLNYLRESVRHAFSWKIMQDHVVVLIQDIIYPLLCISDDDIELFNDEPVEFVRARLDILDEYISPVSAAELFLSDAVAKRKDVLMKTVSFLGTIIHNDTITVKQKDGVLHMLGVIGNVLIKKKAFANQLENMIVQYLFPELQSQTAFLRARACYALRNFSKLEYSIPDNSARCLTYLIHCLCNDVSLPVKVEAAMALNLFMSDSDTGEKGKAIIVPHLQIIVMRIIEIIRQTEIDDIMIVLQKIVGIFDQELQPIAVQMTSQLVEFFKHVVCSENAPSEESKAEERTVAAMGVLNTLDTIVSCMGEKPEILSQIEQIIYEAILLVLRDGILDFYEEILTLVDTLTINTVSPLMWQVFYLIKEAFFRDAADYFAEIMNCLHNYVVNDTPAFLSQPNRIETVFEMCKHVIVNDLGEDSEAHAAKLIEVIILQCQDNMSAALPAIVQLIAQRFQREIVTTELRLMLLQVFIVILWLSPDRFFQTLNTVAANDPSTQTVIGNFFNQWMTDSESFAGVHDRRVCALGLCTLLRIDAKYYSAISNIVPKILPNCIHIYQGLIKTYQHNEDDSDDDSDDDDDSVPSEIDDGDDENIEHEDDLLAKLKGKVPDHEMSGDGLDNGNGDEDDDSDFDMDETDLESYSTVLEANENIDEFQIFCQCLQQLQSDTTGYNQALLQNLSAEQRTQIQNIIHYAEKRKQEKESNKIRDAGGYNFSQSSGAGQPLNLNFGESIADNYHEQFTTLPLLVICEVAVLLLTDIPQLTGIIVLCRDGKLDEEWWKTWPKRKATFTDTSIMCSNIAQLISSKSDITPISFIPTSEHHLSNKDLCQGVDFFTNDLHCYINQLHREQFTDHSCNSHTLLHRGQVLSKRHLGRLMKTKTSIISFNSFLSINTDAMKALTFPRSAIIKGDSVRILFHLYIDPLQTTAAFVCIAKYSYFQKEDEVLSSINSGFRVDNVELIDKNDLYVLTNKSREELSCNEQAHIYHQLVLIKDERARDRKKISTTTEPPKNGSDPWSSIDLDPITPNKDAVAYGLNDYKRTLSLYEQDLTRKLKLLSLNHLDLSIYYNNTDDAYHQVDN</sequence>
<dbReference type="SMART" id="SM00913">
    <property type="entry name" value="IBN_N"/>
    <property type="match status" value="1"/>
</dbReference>
<dbReference type="GO" id="GO:0006606">
    <property type="term" value="P:protein import into nucleus"/>
    <property type="evidence" value="ECO:0007669"/>
    <property type="project" value="TreeGrafter"/>
</dbReference>
<gene>
    <name evidence="11" type="ORF">EDS130_LOCUS15384</name>
    <name evidence="10" type="ORF">XAT740_LOCUS11231</name>
</gene>
<comment type="similarity">
    <text evidence="3">Belongs to the importin beta family.</text>
</comment>
<keyword evidence="6" id="KW-0653">Protein transport</keyword>
<dbReference type="Pfam" id="PF25758">
    <property type="entry name" value="TPR_IPO11"/>
    <property type="match status" value="1"/>
</dbReference>
<evidence type="ECO:0000256" key="4">
    <source>
        <dbReference type="ARBA" id="ARBA00022448"/>
    </source>
</evidence>
<dbReference type="SUPFAM" id="SSF48371">
    <property type="entry name" value="ARM repeat"/>
    <property type="match status" value="1"/>
</dbReference>
<dbReference type="PANTHER" id="PTHR10997:SF18">
    <property type="entry name" value="D-IMPORTIN 7_RANBP7"/>
    <property type="match status" value="1"/>
</dbReference>
<reference evidence="11" key="1">
    <citation type="submission" date="2021-02" db="EMBL/GenBank/DDBJ databases">
        <authorList>
            <person name="Nowell W R."/>
        </authorList>
    </citation>
    <scope>NUCLEOTIDE SEQUENCE</scope>
</reference>
<feature type="compositionally biased region" description="Acidic residues" evidence="8">
    <location>
        <begin position="915"/>
        <end position="944"/>
    </location>
</feature>
<feature type="region of interest" description="Disordered" evidence="8">
    <location>
        <begin position="912"/>
        <end position="980"/>
    </location>
</feature>
<dbReference type="PANTHER" id="PTHR10997">
    <property type="entry name" value="IMPORTIN-7, 8, 11"/>
    <property type="match status" value="1"/>
</dbReference>
<dbReference type="InterPro" id="IPR001494">
    <property type="entry name" value="Importin-beta_N"/>
</dbReference>
<feature type="domain" description="Importin N-terminal" evidence="9">
    <location>
        <begin position="22"/>
        <end position="123"/>
    </location>
</feature>
<dbReference type="OrthoDB" id="760868at2759"/>
<feature type="compositionally biased region" description="Acidic residues" evidence="8">
    <location>
        <begin position="968"/>
        <end position="980"/>
    </location>
</feature>
<evidence type="ECO:0000313" key="11">
    <source>
        <dbReference type="EMBL" id="CAF1010863.1"/>
    </source>
</evidence>
<dbReference type="Gene3D" id="1.25.10.10">
    <property type="entry name" value="Leucine-rich Repeat Variant"/>
    <property type="match status" value="1"/>
</dbReference>